<evidence type="ECO:0000313" key="1">
    <source>
        <dbReference type="EMBL" id="KAA3465704.1"/>
    </source>
</evidence>
<organism evidence="1 2">
    <name type="scientific">Gossypium australe</name>
    <dbReference type="NCBI Taxonomy" id="47621"/>
    <lineage>
        <taxon>Eukaryota</taxon>
        <taxon>Viridiplantae</taxon>
        <taxon>Streptophyta</taxon>
        <taxon>Embryophyta</taxon>
        <taxon>Tracheophyta</taxon>
        <taxon>Spermatophyta</taxon>
        <taxon>Magnoliopsida</taxon>
        <taxon>eudicotyledons</taxon>
        <taxon>Gunneridae</taxon>
        <taxon>Pentapetalae</taxon>
        <taxon>rosids</taxon>
        <taxon>malvids</taxon>
        <taxon>Malvales</taxon>
        <taxon>Malvaceae</taxon>
        <taxon>Malvoideae</taxon>
        <taxon>Gossypium</taxon>
    </lineage>
</organism>
<dbReference type="InterPro" id="IPR053134">
    <property type="entry name" value="RNA-dir_DNA_polymerase"/>
</dbReference>
<protein>
    <submittedName>
        <fullName evidence="1">Retrovirus-related Pol polyprotein from transposon 17.6</fullName>
    </submittedName>
</protein>
<comment type="caution">
    <text evidence="1">The sequence shown here is derived from an EMBL/GenBank/DDBJ whole genome shotgun (WGS) entry which is preliminary data.</text>
</comment>
<sequence>MPFRLCNAPTNFMRCMNAIFADMLEEGLDIFMDEFLVYGNSFQECLGHQISEKVMEVDKAKIEMIKHLPHPTNTIGV</sequence>
<dbReference type="InterPro" id="IPR043128">
    <property type="entry name" value="Rev_trsase/Diguanyl_cyclase"/>
</dbReference>
<dbReference type="Gene3D" id="3.30.70.270">
    <property type="match status" value="1"/>
</dbReference>
<dbReference type="PANTHER" id="PTHR24559">
    <property type="entry name" value="TRANSPOSON TY3-I GAG-POL POLYPROTEIN"/>
    <property type="match status" value="1"/>
</dbReference>
<dbReference type="EMBL" id="SMMG02000007">
    <property type="protein sequence ID" value="KAA3465704.1"/>
    <property type="molecule type" value="Genomic_DNA"/>
</dbReference>
<keyword evidence="2" id="KW-1185">Reference proteome</keyword>
<proteinExistence type="predicted"/>
<dbReference type="PANTHER" id="PTHR24559:SF444">
    <property type="entry name" value="REVERSE TRANSCRIPTASE DOMAIN-CONTAINING PROTEIN"/>
    <property type="match status" value="1"/>
</dbReference>
<dbReference type="OrthoDB" id="1019329at2759"/>
<dbReference type="SUPFAM" id="SSF56672">
    <property type="entry name" value="DNA/RNA polymerases"/>
    <property type="match status" value="1"/>
</dbReference>
<dbReference type="InterPro" id="IPR043502">
    <property type="entry name" value="DNA/RNA_pol_sf"/>
</dbReference>
<reference evidence="2" key="1">
    <citation type="journal article" date="2019" name="Plant Biotechnol. J.">
        <title>Genome sequencing of the Australian wild diploid species Gossypium australe highlights disease resistance and delayed gland morphogenesis.</title>
        <authorList>
            <person name="Cai Y."/>
            <person name="Cai X."/>
            <person name="Wang Q."/>
            <person name="Wang P."/>
            <person name="Zhang Y."/>
            <person name="Cai C."/>
            <person name="Xu Y."/>
            <person name="Wang K."/>
            <person name="Zhou Z."/>
            <person name="Wang C."/>
            <person name="Geng S."/>
            <person name="Li B."/>
            <person name="Dong Q."/>
            <person name="Hou Y."/>
            <person name="Wang H."/>
            <person name="Ai P."/>
            <person name="Liu Z."/>
            <person name="Yi F."/>
            <person name="Sun M."/>
            <person name="An G."/>
            <person name="Cheng J."/>
            <person name="Zhang Y."/>
            <person name="Shi Q."/>
            <person name="Xie Y."/>
            <person name="Shi X."/>
            <person name="Chang Y."/>
            <person name="Huang F."/>
            <person name="Chen Y."/>
            <person name="Hong S."/>
            <person name="Mi L."/>
            <person name="Sun Q."/>
            <person name="Zhang L."/>
            <person name="Zhou B."/>
            <person name="Peng R."/>
            <person name="Zhang X."/>
            <person name="Liu F."/>
        </authorList>
    </citation>
    <scope>NUCLEOTIDE SEQUENCE [LARGE SCALE GENOMIC DNA]</scope>
    <source>
        <strain evidence="2">cv. PA1801</strain>
    </source>
</reference>
<evidence type="ECO:0000313" key="2">
    <source>
        <dbReference type="Proteomes" id="UP000325315"/>
    </source>
</evidence>
<dbReference type="Proteomes" id="UP000325315">
    <property type="component" value="Unassembled WGS sequence"/>
</dbReference>
<dbReference type="AlphaFoldDB" id="A0A5B6V9F0"/>
<name>A0A5B6V9F0_9ROSI</name>
<gene>
    <name evidence="1" type="ORF">EPI10_000847</name>
</gene>
<accession>A0A5B6V9F0</accession>